<reference evidence="6" key="2">
    <citation type="submission" date="2023-05" db="EMBL/GenBank/DDBJ databases">
        <authorList>
            <consortium name="Lawrence Berkeley National Laboratory"/>
            <person name="Steindorff A."/>
            <person name="Hensen N."/>
            <person name="Bonometti L."/>
            <person name="Westerberg I."/>
            <person name="Brannstrom I.O."/>
            <person name="Guillou S."/>
            <person name="Cros-Aarteil S."/>
            <person name="Calhoun S."/>
            <person name="Haridas S."/>
            <person name="Kuo A."/>
            <person name="Mondo S."/>
            <person name="Pangilinan J."/>
            <person name="Riley R."/>
            <person name="Labutti K."/>
            <person name="Andreopoulos B."/>
            <person name="Lipzen A."/>
            <person name="Chen C."/>
            <person name="Yanf M."/>
            <person name="Daum C."/>
            <person name="Ng V."/>
            <person name="Clum A."/>
            <person name="Ohm R."/>
            <person name="Martin F."/>
            <person name="Silar P."/>
            <person name="Natvig D."/>
            <person name="Lalanne C."/>
            <person name="Gautier V."/>
            <person name="Ament-Velasquez S.L."/>
            <person name="Kruys A."/>
            <person name="Hutchinson M.I."/>
            <person name="Powell A.J."/>
            <person name="Barry K."/>
            <person name="Miller A.N."/>
            <person name="Grigoriev I.V."/>
            <person name="Debuchy R."/>
            <person name="Gladieux P."/>
            <person name="Thoren M.H."/>
            <person name="Johannesson H."/>
        </authorList>
    </citation>
    <scope>NUCLEOTIDE SEQUENCE</scope>
    <source>
        <strain evidence="6">CBS 123565</strain>
    </source>
</reference>
<gene>
    <name evidence="6" type="ORF">BT67DRAFT_446722</name>
</gene>
<feature type="compositionally biased region" description="Basic and acidic residues" evidence="4">
    <location>
        <begin position="598"/>
        <end position="609"/>
    </location>
</feature>
<dbReference type="InterPro" id="IPR051350">
    <property type="entry name" value="WD_repeat-ST_regulator"/>
</dbReference>
<dbReference type="SUPFAM" id="SSF50978">
    <property type="entry name" value="WD40 repeat-like"/>
    <property type="match status" value="1"/>
</dbReference>
<evidence type="ECO:0000259" key="5">
    <source>
        <dbReference type="PROSITE" id="PS50897"/>
    </source>
</evidence>
<organism evidence="6 7">
    <name type="scientific">Trichocladium antarcticum</name>
    <dbReference type="NCBI Taxonomy" id="1450529"/>
    <lineage>
        <taxon>Eukaryota</taxon>
        <taxon>Fungi</taxon>
        <taxon>Dikarya</taxon>
        <taxon>Ascomycota</taxon>
        <taxon>Pezizomycotina</taxon>
        <taxon>Sordariomycetes</taxon>
        <taxon>Sordariomycetidae</taxon>
        <taxon>Sordariales</taxon>
        <taxon>Chaetomiaceae</taxon>
        <taxon>Trichocladium</taxon>
    </lineage>
</organism>
<dbReference type="CDD" id="cd00200">
    <property type="entry name" value="WD40"/>
    <property type="match status" value="1"/>
</dbReference>
<keyword evidence="1 3" id="KW-0853">WD repeat</keyword>
<dbReference type="InterPro" id="IPR036322">
    <property type="entry name" value="WD40_repeat_dom_sf"/>
</dbReference>
<dbReference type="Pfam" id="PF21889">
    <property type="entry name" value="TPR1-like_2nd"/>
    <property type="match status" value="1"/>
</dbReference>
<dbReference type="Proteomes" id="UP001304895">
    <property type="component" value="Unassembled WGS sequence"/>
</dbReference>
<dbReference type="InterPro" id="IPR015943">
    <property type="entry name" value="WD40/YVTN_repeat-like_dom_sf"/>
</dbReference>
<comment type="caution">
    <text evidence="6">The sequence shown here is derived from an EMBL/GenBank/DDBJ whole genome shotgun (WGS) entry which is preliminary data.</text>
</comment>
<dbReference type="PROSITE" id="PS50294">
    <property type="entry name" value="WD_REPEATS_REGION"/>
    <property type="match status" value="1"/>
</dbReference>
<feature type="region of interest" description="Disordered" evidence="4">
    <location>
        <begin position="1"/>
        <end position="53"/>
    </location>
</feature>
<feature type="repeat" description="WD" evidence="3">
    <location>
        <begin position="337"/>
        <end position="371"/>
    </location>
</feature>
<dbReference type="InterPro" id="IPR006595">
    <property type="entry name" value="CTLH_C"/>
</dbReference>
<dbReference type="PANTHER" id="PTHR22838:SF0">
    <property type="entry name" value="WD REPEAT-CONTAINING PROTEIN 26"/>
    <property type="match status" value="1"/>
</dbReference>
<protein>
    <submittedName>
        <fullName evidence="6">WD40 repeat-like protein</fullName>
    </submittedName>
</protein>
<keyword evidence="2" id="KW-0677">Repeat</keyword>
<keyword evidence="7" id="KW-1185">Reference proteome</keyword>
<feature type="repeat" description="WD" evidence="3">
    <location>
        <begin position="542"/>
        <end position="584"/>
    </location>
</feature>
<dbReference type="InterPro" id="IPR054080">
    <property type="entry name" value="TPR1-like_2nd"/>
</dbReference>
<feature type="compositionally biased region" description="Polar residues" evidence="4">
    <location>
        <begin position="1"/>
        <end position="10"/>
    </location>
</feature>
<proteinExistence type="predicted"/>
<dbReference type="Pfam" id="PF23627">
    <property type="entry name" value="LisH_WDR26"/>
    <property type="match status" value="1"/>
</dbReference>
<dbReference type="GO" id="GO:0043161">
    <property type="term" value="P:proteasome-mediated ubiquitin-dependent protein catabolic process"/>
    <property type="evidence" value="ECO:0007669"/>
    <property type="project" value="TreeGrafter"/>
</dbReference>
<reference evidence="6" key="1">
    <citation type="journal article" date="2023" name="Mol. Phylogenet. Evol.">
        <title>Genome-scale phylogeny and comparative genomics of the fungal order Sordariales.</title>
        <authorList>
            <person name="Hensen N."/>
            <person name="Bonometti L."/>
            <person name="Westerberg I."/>
            <person name="Brannstrom I.O."/>
            <person name="Guillou S."/>
            <person name="Cros-Aarteil S."/>
            <person name="Calhoun S."/>
            <person name="Haridas S."/>
            <person name="Kuo A."/>
            <person name="Mondo S."/>
            <person name="Pangilinan J."/>
            <person name="Riley R."/>
            <person name="LaButti K."/>
            <person name="Andreopoulos B."/>
            <person name="Lipzen A."/>
            <person name="Chen C."/>
            <person name="Yan M."/>
            <person name="Daum C."/>
            <person name="Ng V."/>
            <person name="Clum A."/>
            <person name="Steindorff A."/>
            <person name="Ohm R.A."/>
            <person name="Martin F."/>
            <person name="Silar P."/>
            <person name="Natvig D.O."/>
            <person name="Lalanne C."/>
            <person name="Gautier V."/>
            <person name="Ament-Velasquez S.L."/>
            <person name="Kruys A."/>
            <person name="Hutchinson M.I."/>
            <person name="Powell A.J."/>
            <person name="Barry K."/>
            <person name="Miller A.N."/>
            <person name="Grigoriev I.V."/>
            <person name="Debuchy R."/>
            <person name="Gladieux P."/>
            <person name="Hiltunen Thoren M."/>
            <person name="Johannesson H."/>
        </authorList>
    </citation>
    <scope>NUCLEOTIDE SEQUENCE</scope>
    <source>
        <strain evidence="6">CBS 123565</strain>
    </source>
</reference>
<sequence length="609" mass="68079">MQTELGTQESPGRASRMVSNGSRTEGELQAGASQKTQFDPMHSPRTNGGPVDVRRPDFFGHSREEVTRILIQALNDLGYTTAAGNLGEESGCQVESPDVVAFRQAVLAGSWSRAEELLWGRGSTDGQSSGRGLVLAPGADRNSMRFRLRQQKFLELLERRETGRALAVLRNELTPLCAEQHHTLHTLSRLLMCPDAEDLKSKAGWDGANGRSRRNLLTQLSESISPSVMLPEHRLAVLLDELKTSQIDQCLYHTSNEPLTLYTDHICDRSHFPSEVVAELSSPAVETPKQPEEVWQLRFSPDGKRLASCGTEKAVNIWDVEKCKLMQELHGHPKGEIGDLAWSPDSKLLVTCGVDRYAKLWNTDTGECLKVLEGFEEPVSSCVWASDGQSFVTGSFDKWKSLCQWNLLGECVYTWTEAHRTQDVALSRDQRWLVAMDEGRTLHVYNFGTREHMYDLMLNARPTSLSISRDSRHLLVNKTDNEAILIDMETRETMQRYTGHTGGQYTIRSDFGGANENFVISGSEDGHVFIWHKSTATLVHEAEAHHPRCNAVSWSPVDPCLFATCGDDNRIRLWSNKDRARAISASNRQSNGATRGSNDGRHFSEDVWA</sequence>
<evidence type="ECO:0000256" key="3">
    <source>
        <dbReference type="PROSITE-ProRule" id="PRU00221"/>
    </source>
</evidence>
<dbReference type="PROSITE" id="PS50897">
    <property type="entry name" value="CTLH"/>
    <property type="match status" value="1"/>
</dbReference>
<evidence type="ECO:0000256" key="1">
    <source>
        <dbReference type="ARBA" id="ARBA00022574"/>
    </source>
</evidence>
<accession>A0AAN6ZGV3</accession>
<dbReference type="Gene3D" id="2.130.10.10">
    <property type="entry name" value="YVTN repeat-like/Quinoprotein amine dehydrogenase"/>
    <property type="match status" value="1"/>
</dbReference>
<feature type="repeat" description="WD" evidence="3">
    <location>
        <begin position="287"/>
        <end position="328"/>
    </location>
</feature>
<dbReference type="SMART" id="SM00320">
    <property type="entry name" value="WD40"/>
    <property type="match status" value="6"/>
</dbReference>
<feature type="compositionally biased region" description="Polar residues" evidence="4">
    <location>
        <begin position="584"/>
        <end position="597"/>
    </location>
</feature>
<evidence type="ECO:0000256" key="4">
    <source>
        <dbReference type="SAM" id="MobiDB-lite"/>
    </source>
</evidence>
<dbReference type="InterPro" id="IPR019775">
    <property type="entry name" value="WD40_repeat_CS"/>
</dbReference>
<dbReference type="EMBL" id="MU853401">
    <property type="protein sequence ID" value="KAK4138665.1"/>
    <property type="molecule type" value="Genomic_DNA"/>
</dbReference>
<name>A0AAN6ZGV3_9PEZI</name>
<evidence type="ECO:0000313" key="7">
    <source>
        <dbReference type="Proteomes" id="UP001304895"/>
    </source>
</evidence>
<dbReference type="PROSITE" id="PS00678">
    <property type="entry name" value="WD_REPEATS_1"/>
    <property type="match status" value="1"/>
</dbReference>
<dbReference type="PANTHER" id="PTHR22838">
    <property type="entry name" value="WD REPEAT PROTEIN 26-RELATED"/>
    <property type="match status" value="1"/>
</dbReference>
<dbReference type="Pfam" id="PF00400">
    <property type="entry name" value="WD40"/>
    <property type="match status" value="5"/>
</dbReference>
<feature type="region of interest" description="Disordered" evidence="4">
    <location>
        <begin position="584"/>
        <end position="609"/>
    </location>
</feature>
<evidence type="ECO:0000313" key="6">
    <source>
        <dbReference type="EMBL" id="KAK4138665.1"/>
    </source>
</evidence>
<dbReference type="InterPro" id="IPR001680">
    <property type="entry name" value="WD40_rpt"/>
</dbReference>
<evidence type="ECO:0000256" key="2">
    <source>
        <dbReference type="ARBA" id="ARBA00022737"/>
    </source>
</evidence>
<feature type="domain" description="CTLH" evidence="5">
    <location>
        <begin position="95"/>
        <end position="164"/>
    </location>
</feature>
<dbReference type="AlphaFoldDB" id="A0AAN6ZGV3"/>
<dbReference type="GO" id="GO:0034657">
    <property type="term" value="C:GID complex"/>
    <property type="evidence" value="ECO:0007669"/>
    <property type="project" value="TreeGrafter"/>
</dbReference>
<dbReference type="PROSITE" id="PS50082">
    <property type="entry name" value="WD_REPEATS_2"/>
    <property type="match status" value="3"/>
</dbReference>